<dbReference type="PANTHER" id="PTHR10353">
    <property type="entry name" value="GLYCOSYL HYDROLASE"/>
    <property type="match status" value="1"/>
</dbReference>
<dbReference type="GeneID" id="92751208"/>
<gene>
    <name evidence="3" type="ORF">ABIE37_000228</name>
</gene>
<accession>A0ABV2P148</accession>
<dbReference type="SUPFAM" id="SSF51445">
    <property type="entry name" value="(Trans)glycosidases"/>
    <property type="match status" value="1"/>
</dbReference>
<dbReference type="Proteomes" id="UP001549307">
    <property type="component" value="Unassembled WGS sequence"/>
</dbReference>
<evidence type="ECO:0000313" key="4">
    <source>
        <dbReference type="Proteomes" id="UP001549307"/>
    </source>
</evidence>
<dbReference type="GO" id="GO:0008706">
    <property type="term" value="F:6-phospho-beta-glucosidase activity"/>
    <property type="evidence" value="ECO:0007669"/>
    <property type="project" value="UniProtKB-EC"/>
</dbReference>
<reference evidence="3 4" key="1">
    <citation type="submission" date="2024-06" db="EMBL/GenBank/DDBJ databases">
        <title>Sorghum-associated microbial communities from plants grown in Nebraska, USA.</title>
        <authorList>
            <person name="Schachtman D."/>
        </authorList>
    </citation>
    <scope>NUCLEOTIDE SEQUENCE [LARGE SCALE GENOMIC DNA]</scope>
    <source>
        <strain evidence="3 4">3552</strain>
    </source>
</reference>
<comment type="similarity">
    <text evidence="2">Belongs to the glycosyl hydrolase 1 family.</text>
</comment>
<dbReference type="Gene3D" id="3.20.20.80">
    <property type="entry name" value="Glycosidases"/>
    <property type="match status" value="1"/>
</dbReference>
<evidence type="ECO:0000313" key="3">
    <source>
        <dbReference type="EMBL" id="MET4538473.1"/>
    </source>
</evidence>
<dbReference type="RefSeq" id="WP_354225920.1">
    <property type="nucleotide sequence ID" value="NZ_JBEPSN010000001.1"/>
</dbReference>
<evidence type="ECO:0000256" key="2">
    <source>
        <dbReference type="RuleBase" id="RU003690"/>
    </source>
</evidence>
<name>A0ABV2P148_9MICC</name>
<dbReference type="InterPro" id="IPR001360">
    <property type="entry name" value="Glyco_hydro_1"/>
</dbReference>
<evidence type="ECO:0000256" key="1">
    <source>
        <dbReference type="ARBA" id="ARBA00023295"/>
    </source>
</evidence>
<comment type="caution">
    <text evidence="3">The sequence shown here is derived from an EMBL/GenBank/DDBJ whole genome shotgun (WGS) entry which is preliminary data.</text>
</comment>
<proteinExistence type="inferred from homology"/>
<keyword evidence="3" id="KW-0378">Hydrolase</keyword>
<keyword evidence="1 3" id="KW-0326">Glycosidase</keyword>
<dbReference type="PRINTS" id="PR00131">
    <property type="entry name" value="GLHYDRLASE1"/>
</dbReference>
<dbReference type="PANTHER" id="PTHR10353:SF122">
    <property type="entry name" value="6-PHOSPHO-BETA-GLUCOSIDASE ASCB-RELATED"/>
    <property type="match status" value="1"/>
</dbReference>
<dbReference type="EMBL" id="JBEPSN010000001">
    <property type="protein sequence ID" value="MET4538473.1"/>
    <property type="molecule type" value="Genomic_DNA"/>
</dbReference>
<protein>
    <submittedName>
        <fullName evidence="3">6-phospho-beta-glucosidase</fullName>
        <ecNumber evidence="3">3.2.1.86</ecNumber>
    </submittedName>
</protein>
<keyword evidence="4" id="KW-1185">Reference proteome</keyword>
<sequence>MTSALFPHDFLIGGALSAAQAEGAWEADGKSLTVADCAPLTKPAPGEPTRTVRFDREFLDHAKTADPHDFPKRRGIDFYHRFEADLDLLAELGSTTFRFSFSWARVMPNGDGKINQEAFVYYDRLIDAIITRGMAPVMTISHFDFPMVLIEKYGGWANRRLIDLYVTYATSLLERYGDRVKHWVPFNEINMSVKAPEKTLGLLRTGDAAFEQTMFRALHHQFVASAKVIEWSKQQQLDVRFGSMVAYFTTYAASSKPEDVLAAMQEDRLRNLLYLDVLNLGSYPFYATQYFSQNSIDLEATEEDLRLIASHPCDFVGMSYYNSAIAAANTEGLEITSANVHSVIKNPHLPANDWGWQIDPVGLRITLNDLQRLFNQPIFILENGCGFNEEPDEAGAINDTYRTTFIGDHLRAVLQALDDGVNVIGYTAWSPIDSISSSTSEMTKRYGFIWVDQDDHGNGTLERRKKLSFDWFRDVIKSRGASLHA</sequence>
<dbReference type="EC" id="3.2.1.86" evidence="3"/>
<dbReference type="Pfam" id="PF00232">
    <property type="entry name" value="Glyco_hydro_1"/>
    <property type="match status" value="1"/>
</dbReference>
<dbReference type="InterPro" id="IPR017853">
    <property type="entry name" value="GH"/>
</dbReference>
<organism evidence="3 4">
    <name type="scientific">Arthrobacter bambusae</name>
    <dbReference type="NCBI Taxonomy" id="1338426"/>
    <lineage>
        <taxon>Bacteria</taxon>
        <taxon>Bacillati</taxon>
        <taxon>Actinomycetota</taxon>
        <taxon>Actinomycetes</taxon>
        <taxon>Micrococcales</taxon>
        <taxon>Micrococcaceae</taxon>
        <taxon>Arthrobacter</taxon>
    </lineage>
</organism>